<proteinExistence type="predicted"/>
<sequence length="149" mass="15736">MRYVDIGIPANNKGKQSIGCLFWLLARMVLQMRGTILPGHKWDVMVDLFFYRDPEEAKELEEEEAPVAPDYTAVAEYGAPTTDTWGNDQWGAAEAPAAALPGAPVGTEWGAAPAPVAAEGWDSAAAPPAAAPAGTGWEEGSVPAPTGWQ</sequence>
<dbReference type="InterPro" id="IPR005707">
    <property type="entry name" value="Ribosomal_uS2_euk/arc"/>
</dbReference>
<evidence type="ECO:0000259" key="4">
    <source>
        <dbReference type="Pfam" id="PF16122"/>
    </source>
</evidence>
<keyword evidence="1 5" id="KW-0689">Ribosomal protein</keyword>
<dbReference type="AlphaFoldDB" id="A0A0A9CXU5"/>
<name>A0A0A9CXU5_ARUDO</name>
<dbReference type="InterPro" id="IPR023591">
    <property type="entry name" value="Ribosomal_uS2_flav_dom_sf"/>
</dbReference>
<reference evidence="5" key="2">
    <citation type="journal article" date="2015" name="Data Brief">
        <title>Shoot transcriptome of the giant reed, Arundo donax.</title>
        <authorList>
            <person name="Barrero R.A."/>
            <person name="Guerrero F.D."/>
            <person name="Moolhuijzen P."/>
            <person name="Goolsby J.A."/>
            <person name="Tidwell J."/>
            <person name="Bellgard S.E."/>
            <person name="Bellgard M.I."/>
        </authorList>
    </citation>
    <scope>NUCLEOTIDE SEQUENCE</scope>
    <source>
        <tissue evidence="5">Shoot tissue taken approximately 20 cm above the soil surface</tissue>
    </source>
</reference>
<dbReference type="GO" id="GO:0015935">
    <property type="term" value="C:small ribosomal subunit"/>
    <property type="evidence" value="ECO:0007669"/>
    <property type="project" value="InterPro"/>
</dbReference>
<reference evidence="5" key="1">
    <citation type="submission" date="2014-09" db="EMBL/GenBank/DDBJ databases">
        <authorList>
            <person name="Magalhaes I.L.F."/>
            <person name="Oliveira U."/>
            <person name="Santos F.R."/>
            <person name="Vidigal T.H.D.A."/>
            <person name="Brescovit A.D."/>
            <person name="Santos A.J."/>
        </authorList>
    </citation>
    <scope>NUCLEOTIDE SEQUENCE</scope>
    <source>
        <tissue evidence="5">Shoot tissue taken approximately 20 cm above the soil surface</tissue>
    </source>
</reference>
<evidence type="ECO:0000256" key="3">
    <source>
        <dbReference type="SAM" id="MobiDB-lite"/>
    </source>
</evidence>
<dbReference type="Gene3D" id="3.40.50.10490">
    <property type="entry name" value="Glucose-6-phosphate isomerase like protein, domain 1"/>
    <property type="match status" value="1"/>
</dbReference>
<evidence type="ECO:0000256" key="2">
    <source>
        <dbReference type="ARBA" id="ARBA00023274"/>
    </source>
</evidence>
<evidence type="ECO:0000313" key="5">
    <source>
        <dbReference type="EMBL" id="JAD78210.1"/>
    </source>
</evidence>
<dbReference type="GO" id="GO:0006412">
    <property type="term" value="P:translation"/>
    <property type="evidence" value="ECO:0007669"/>
    <property type="project" value="InterPro"/>
</dbReference>
<dbReference type="InterPro" id="IPR032281">
    <property type="entry name" value="Ribosomal_uS2_C"/>
</dbReference>
<protein>
    <submittedName>
        <fullName evidence="5">40S ribosomal protein SA</fullName>
    </submittedName>
</protein>
<dbReference type="SUPFAM" id="SSF52313">
    <property type="entry name" value="Ribosomal protein S2"/>
    <property type="match status" value="1"/>
</dbReference>
<dbReference type="Pfam" id="PF16122">
    <property type="entry name" value="40S_SA_C"/>
    <property type="match status" value="1"/>
</dbReference>
<organism evidence="5">
    <name type="scientific">Arundo donax</name>
    <name type="common">Giant reed</name>
    <name type="synonym">Donax arundinaceus</name>
    <dbReference type="NCBI Taxonomy" id="35708"/>
    <lineage>
        <taxon>Eukaryota</taxon>
        <taxon>Viridiplantae</taxon>
        <taxon>Streptophyta</taxon>
        <taxon>Embryophyta</taxon>
        <taxon>Tracheophyta</taxon>
        <taxon>Spermatophyta</taxon>
        <taxon>Magnoliopsida</taxon>
        <taxon>Liliopsida</taxon>
        <taxon>Poales</taxon>
        <taxon>Poaceae</taxon>
        <taxon>PACMAD clade</taxon>
        <taxon>Arundinoideae</taxon>
        <taxon>Arundineae</taxon>
        <taxon>Arundo</taxon>
    </lineage>
</organism>
<feature type="region of interest" description="Disordered" evidence="3">
    <location>
        <begin position="121"/>
        <end position="149"/>
    </location>
</feature>
<dbReference type="PANTHER" id="PTHR11489">
    <property type="entry name" value="40S RIBOSOMAL PROTEIN SA"/>
    <property type="match status" value="1"/>
</dbReference>
<feature type="compositionally biased region" description="Low complexity" evidence="3">
    <location>
        <begin position="124"/>
        <end position="133"/>
    </location>
</feature>
<dbReference type="EMBL" id="GBRH01219685">
    <property type="protein sequence ID" value="JAD78210.1"/>
    <property type="molecule type" value="Transcribed_RNA"/>
</dbReference>
<dbReference type="GO" id="GO:0003735">
    <property type="term" value="F:structural constituent of ribosome"/>
    <property type="evidence" value="ECO:0007669"/>
    <property type="project" value="InterPro"/>
</dbReference>
<keyword evidence="2" id="KW-0687">Ribonucleoprotein</keyword>
<evidence type="ECO:0000256" key="1">
    <source>
        <dbReference type="ARBA" id="ARBA00022980"/>
    </source>
</evidence>
<accession>A0A0A9CXU5</accession>
<feature type="domain" description="Small ribosomal subunit protein uS2 C-terminal" evidence="4">
    <location>
        <begin position="49"/>
        <end position="137"/>
    </location>
</feature>